<evidence type="ECO:0000313" key="18">
    <source>
        <dbReference type="Proteomes" id="UP000005387"/>
    </source>
</evidence>
<dbReference type="Pfam" id="PF00672">
    <property type="entry name" value="HAMP"/>
    <property type="match status" value="1"/>
</dbReference>
<feature type="transmembrane region" description="Helical" evidence="14">
    <location>
        <begin position="12"/>
        <end position="38"/>
    </location>
</feature>
<keyword evidence="6" id="KW-0808">Transferase</keyword>
<reference evidence="17 18" key="1">
    <citation type="submission" date="2010-07" db="EMBL/GenBank/DDBJ databases">
        <title>The draft genome of Paenibacillus curdlanolyticus YK9.</title>
        <authorList>
            <consortium name="US DOE Joint Genome Institute (JGI-PGF)"/>
            <person name="Lucas S."/>
            <person name="Copeland A."/>
            <person name="Lapidus A."/>
            <person name="Cheng J.-F."/>
            <person name="Bruce D."/>
            <person name="Goodwin L."/>
            <person name="Pitluck S."/>
            <person name="Land M.L."/>
            <person name="Hauser L."/>
            <person name="Chang Y.-J."/>
            <person name="Jeffries C."/>
            <person name="Anderson I.J."/>
            <person name="Johnson E."/>
            <person name="Loganathan U."/>
            <person name="Mulhopadhyay B."/>
            <person name="Kyrpides N."/>
            <person name="Woyke T.J."/>
        </authorList>
    </citation>
    <scope>NUCLEOTIDE SEQUENCE [LARGE SCALE GENOMIC DNA]</scope>
    <source>
        <strain evidence="17 18">YK9</strain>
    </source>
</reference>
<evidence type="ECO:0000259" key="15">
    <source>
        <dbReference type="PROSITE" id="PS50109"/>
    </source>
</evidence>
<dbReference type="PROSITE" id="PS50885">
    <property type="entry name" value="HAMP"/>
    <property type="match status" value="1"/>
</dbReference>
<dbReference type="Gene3D" id="6.10.340.10">
    <property type="match status" value="1"/>
</dbReference>
<evidence type="ECO:0000256" key="12">
    <source>
        <dbReference type="ARBA" id="ARBA00023012"/>
    </source>
</evidence>
<dbReference type="EMBL" id="AEDD01000011">
    <property type="protein sequence ID" value="EFM09372.1"/>
    <property type="molecule type" value="Genomic_DNA"/>
</dbReference>
<dbReference type="FunFam" id="3.30.565.10:FF:000013">
    <property type="entry name" value="Two-component sensor histidine kinase"/>
    <property type="match status" value="1"/>
</dbReference>
<dbReference type="InterPro" id="IPR036097">
    <property type="entry name" value="HisK_dim/P_sf"/>
</dbReference>
<dbReference type="PRINTS" id="PR00344">
    <property type="entry name" value="BCTRLSENSOR"/>
</dbReference>
<dbReference type="AlphaFoldDB" id="E0IE18"/>
<dbReference type="Gene3D" id="3.30.565.10">
    <property type="entry name" value="Histidine kinase-like ATPase, C-terminal domain"/>
    <property type="match status" value="1"/>
</dbReference>
<evidence type="ECO:0000256" key="3">
    <source>
        <dbReference type="ARBA" id="ARBA00012438"/>
    </source>
</evidence>
<dbReference type="GO" id="GO:0005886">
    <property type="term" value="C:plasma membrane"/>
    <property type="evidence" value="ECO:0007669"/>
    <property type="project" value="UniProtKB-SubCell"/>
</dbReference>
<dbReference type="Gene3D" id="1.10.287.130">
    <property type="match status" value="1"/>
</dbReference>
<evidence type="ECO:0000256" key="2">
    <source>
        <dbReference type="ARBA" id="ARBA00004651"/>
    </source>
</evidence>
<evidence type="ECO:0000256" key="13">
    <source>
        <dbReference type="ARBA" id="ARBA00023136"/>
    </source>
</evidence>
<feature type="transmembrane region" description="Helical" evidence="14">
    <location>
        <begin position="58"/>
        <end position="77"/>
    </location>
</feature>
<dbReference type="InterPro" id="IPR003660">
    <property type="entry name" value="HAMP_dom"/>
</dbReference>
<dbReference type="CDD" id="cd06225">
    <property type="entry name" value="HAMP"/>
    <property type="match status" value="1"/>
</dbReference>
<evidence type="ECO:0000256" key="14">
    <source>
        <dbReference type="SAM" id="Phobius"/>
    </source>
</evidence>
<dbReference type="SMART" id="SM00387">
    <property type="entry name" value="HATPase_c"/>
    <property type="match status" value="1"/>
</dbReference>
<dbReference type="Proteomes" id="UP000005387">
    <property type="component" value="Unassembled WGS sequence"/>
</dbReference>
<comment type="subcellular location">
    <subcellularLocation>
        <location evidence="2">Cell membrane</location>
        <topology evidence="2">Multi-pass membrane protein</topology>
    </subcellularLocation>
</comment>
<evidence type="ECO:0000313" key="17">
    <source>
        <dbReference type="EMBL" id="EFM09372.1"/>
    </source>
</evidence>
<keyword evidence="5" id="KW-0597">Phosphoprotein</keyword>
<dbReference type="SMART" id="SM00304">
    <property type="entry name" value="HAMP"/>
    <property type="match status" value="1"/>
</dbReference>
<dbReference type="GO" id="GO:0005524">
    <property type="term" value="F:ATP binding"/>
    <property type="evidence" value="ECO:0007669"/>
    <property type="project" value="UniProtKB-KW"/>
</dbReference>
<dbReference type="eggNOG" id="COG2205">
    <property type="taxonomic scope" value="Bacteria"/>
</dbReference>
<dbReference type="Pfam" id="PF02518">
    <property type="entry name" value="HATPase_c"/>
    <property type="match status" value="1"/>
</dbReference>
<accession>E0IE18</accession>
<evidence type="ECO:0000256" key="1">
    <source>
        <dbReference type="ARBA" id="ARBA00000085"/>
    </source>
</evidence>
<dbReference type="CDD" id="cd00075">
    <property type="entry name" value="HATPase"/>
    <property type="match status" value="1"/>
</dbReference>
<keyword evidence="18" id="KW-1185">Reference proteome</keyword>
<keyword evidence="11 14" id="KW-1133">Transmembrane helix</keyword>
<evidence type="ECO:0000256" key="4">
    <source>
        <dbReference type="ARBA" id="ARBA00022475"/>
    </source>
</evidence>
<evidence type="ECO:0000256" key="9">
    <source>
        <dbReference type="ARBA" id="ARBA00022777"/>
    </source>
</evidence>
<keyword evidence="13 14" id="KW-0472">Membrane</keyword>
<dbReference type="InterPro" id="IPR003661">
    <property type="entry name" value="HisK_dim/P_dom"/>
</dbReference>
<dbReference type="CDD" id="cd00082">
    <property type="entry name" value="HisKA"/>
    <property type="match status" value="1"/>
</dbReference>
<feature type="domain" description="HAMP" evidence="16">
    <location>
        <begin position="83"/>
        <end position="129"/>
    </location>
</feature>
<dbReference type="SUPFAM" id="SSF158472">
    <property type="entry name" value="HAMP domain-like"/>
    <property type="match status" value="1"/>
</dbReference>
<keyword evidence="8" id="KW-0547">Nucleotide-binding</keyword>
<dbReference type="InterPro" id="IPR005467">
    <property type="entry name" value="His_kinase_dom"/>
</dbReference>
<dbReference type="SMART" id="SM00388">
    <property type="entry name" value="HisKA"/>
    <property type="match status" value="1"/>
</dbReference>
<dbReference type="SUPFAM" id="SSF55874">
    <property type="entry name" value="ATPase domain of HSP90 chaperone/DNA topoisomerase II/histidine kinase"/>
    <property type="match status" value="1"/>
</dbReference>
<dbReference type="STRING" id="717606.PaecuDRAFT_3909"/>
<dbReference type="GO" id="GO:0000155">
    <property type="term" value="F:phosphorelay sensor kinase activity"/>
    <property type="evidence" value="ECO:0007669"/>
    <property type="project" value="InterPro"/>
</dbReference>
<keyword evidence="4" id="KW-1003">Cell membrane</keyword>
<feature type="domain" description="Histidine kinase" evidence="15">
    <location>
        <begin position="144"/>
        <end position="363"/>
    </location>
</feature>
<dbReference type="PROSITE" id="PS50109">
    <property type="entry name" value="HIS_KIN"/>
    <property type="match status" value="1"/>
</dbReference>
<dbReference type="RefSeq" id="WP_006039895.1">
    <property type="nucleotide sequence ID" value="NZ_AEDD01000011.1"/>
</dbReference>
<evidence type="ECO:0000256" key="11">
    <source>
        <dbReference type="ARBA" id="ARBA00022989"/>
    </source>
</evidence>
<dbReference type="PANTHER" id="PTHR45528">
    <property type="entry name" value="SENSOR HISTIDINE KINASE CPXA"/>
    <property type="match status" value="1"/>
</dbReference>
<keyword evidence="9 17" id="KW-0418">Kinase</keyword>
<dbReference type="InterPro" id="IPR004358">
    <property type="entry name" value="Sig_transdc_His_kin-like_C"/>
</dbReference>
<keyword evidence="12" id="KW-0902">Two-component regulatory system</keyword>
<evidence type="ECO:0000256" key="8">
    <source>
        <dbReference type="ARBA" id="ARBA00022741"/>
    </source>
</evidence>
<sequence length="368" mass="42287">MRNIVVRMSLRLIWHLFFAMALSFITYFLLISVGLQLLVQFPKMYRATADLAIGLDEMFVPSLLIAMFLFYLILLQLRQYQYLARIIRSVQDIAEGNFNHRIPVRQGNELTELAEITNQIVSRMSETLEDQRRSEQAKNELITNVSHDLRTPLTSIIGYLGLIEQDRYRDEIELRYYVQIAHDKSKRLGILIEDLFEYTRMRHDAIPLKRTEFDLIELLRQLLVQYRVALSEAGLEGAMQTEEPAVPMFADADKLVRVFENLFANAIAYGKEGKRLDIIVRSEDGHAIVEVMNDGEPIPSVDLPHIFDRFYRVDKSRTEEAGTRGSGLGLAIAKSIVERHNGTIAVVSDTSRTAFVLRLPMHKPYPDA</sequence>
<dbReference type="Pfam" id="PF00512">
    <property type="entry name" value="HisKA"/>
    <property type="match status" value="1"/>
</dbReference>
<evidence type="ECO:0000256" key="6">
    <source>
        <dbReference type="ARBA" id="ARBA00022679"/>
    </source>
</evidence>
<dbReference type="SUPFAM" id="SSF47384">
    <property type="entry name" value="Homodimeric domain of signal transducing histidine kinase"/>
    <property type="match status" value="1"/>
</dbReference>
<keyword evidence="10" id="KW-0067">ATP-binding</keyword>
<protein>
    <recommendedName>
        <fullName evidence="3">histidine kinase</fullName>
        <ecNumber evidence="3">2.7.13.3</ecNumber>
    </recommendedName>
</protein>
<evidence type="ECO:0000259" key="16">
    <source>
        <dbReference type="PROSITE" id="PS50885"/>
    </source>
</evidence>
<evidence type="ECO:0000256" key="7">
    <source>
        <dbReference type="ARBA" id="ARBA00022692"/>
    </source>
</evidence>
<dbReference type="InterPro" id="IPR050398">
    <property type="entry name" value="HssS/ArlS-like"/>
</dbReference>
<keyword evidence="7 14" id="KW-0812">Transmembrane</keyword>
<evidence type="ECO:0000256" key="10">
    <source>
        <dbReference type="ARBA" id="ARBA00022840"/>
    </source>
</evidence>
<gene>
    <name evidence="17" type="ORF">PaecuDRAFT_3909</name>
</gene>
<dbReference type="PANTHER" id="PTHR45528:SF1">
    <property type="entry name" value="SENSOR HISTIDINE KINASE CPXA"/>
    <property type="match status" value="1"/>
</dbReference>
<dbReference type="InterPro" id="IPR003594">
    <property type="entry name" value="HATPase_dom"/>
</dbReference>
<dbReference type="FunFam" id="1.10.287.130:FF:000008">
    <property type="entry name" value="Two-component sensor histidine kinase"/>
    <property type="match status" value="1"/>
</dbReference>
<name>E0IE18_9BACL</name>
<dbReference type="EC" id="2.7.13.3" evidence="3"/>
<evidence type="ECO:0000256" key="5">
    <source>
        <dbReference type="ARBA" id="ARBA00022553"/>
    </source>
</evidence>
<comment type="catalytic activity">
    <reaction evidence="1">
        <text>ATP + protein L-histidine = ADP + protein N-phospho-L-histidine.</text>
        <dbReference type="EC" id="2.7.13.3"/>
    </reaction>
</comment>
<proteinExistence type="predicted"/>
<dbReference type="InterPro" id="IPR036890">
    <property type="entry name" value="HATPase_C_sf"/>
</dbReference>
<organism evidence="17 18">
    <name type="scientific">Paenibacillus curdlanolyticus YK9</name>
    <dbReference type="NCBI Taxonomy" id="717606"/>
    <lineage>
        <taxon>Bacteria</taxon>
        <taxon>Bacillati</taxon>
        <taxon>Bacillota</taxon>
        <taxon>Bacilli</taxon>
        <taxon>Bacillales</taxon>
        <taxon>Paenibacillaceae</taxon>
        <taxon>Paenibacillus</taxon>
    </lineage>
</organism>